<proteinExistence type="predicted"/>
<name>A0AAJ2EW44_9PSED</name>
<accession>A0AAJ2EW44</accession>
<sequence length="108" mass="12138">MSFKIEGHFKCHICPLPNSSIIRLRAQTKHAKLARNLLGFSMKAGLLNNTNAQKGCSKKTEILNVRVTFEDKERWKAKADSEGIALACLVERALNFYCYSTANQIGKH</sequence>
<dbReference type="AlphaFoldDB" id="A0AAJ2EW44"/>
<dbReference type="EMBL" id="JAVJAF010000001">
    <property type="protein sequence ID" value="MDR6234418.1"/>
    <property type="molecule type" value="Genomic_DNA"/>
</dbReference>
<evidence type="ECO:0000313" key="1">
    <source>
        <dbReference type="EMBL" id="MDR6234418.1"/>
    </source>
</evidence>
<dbReference type="RefSeq" id="WP_309758146.1">
    <property type="nucleotide sequence ID" value="NZ_JAVJAF010000001.1"/>
</dbReference>
<dbReference type="Proteomes" id="UP001268036">
    <property type="component" value="Unassembled WGS sequence"/>
</dbReference>
<reference evidence="1" key="1">
    <citation type="submission" date="2023-08" db="EMBL/GenBank/DDBJ databases">
        <title>Functional and genomic diversity of the sorghum phyllosphere microbiome.</title>
        <authorList>
            <person name="Shade A."/>
        </authorList>
    </citation>
    <scope>NUCLEOTIDE SEQUENCE</scope>
    <source>
        <strain evidence="1">SORGH_AS_0201</strain>
    </source>
</reference>
<protein>
    <submittedName>
        <fullName evidence="1">HicB family RNase H-like nuclease</fullName>
    </submittedName>
</protein>
<gene>
    <name evidence="1" type="ORF">QE440_002159</name>
</gene>
<comment type="caution">
    <text evidence="1">The sequence shown here is derived from an EMBL/GenBank/DDBJ whole genome shotgun (WGS) entry which is preliminary data.</text>
</comment>
<evidence type="ECO:0000313" key="2">
    <source>
        <dbReference type="Proteomes" id="UP001268036"/>
    </source>
</evidence>
<organism evidence="1 2">
    <name type="scientific">Pseudomonas oryzihabitans</name>
    <dbReference type="NCBI Taxonomy" id="47885"/>
    <lineage>
        <taxon>Bacteria</taxon>
        <taxon>Pseudomonadati</taxon>
        <taxon>Pseudomonadota</taxon>
        <taxon>Gammaproteobacteria</taxon>
        <taxon>Pseudomonadales</taxon>
        <taxon>Pseudomonadaceae</taxon>
        <taxon>Pseudomonas</taxon>
    </lineage>
</organism>